<proteinExistence type="predicted"/>
<comment type="caution">
    <text evidence="2">The sequence shown here is derived from an EMBL/GenBank/DDBJ whole genome shotgun (WGS) entry which is preliminary data.</text>
</comment>
<keyword evidence="3" id="KW-1185">Reference proteome</keyword>
<protein>
    <submittedName>
        <fullName evidence="2">Cysteine/Histidine-rich C1 domain family protein</fullName>
    </submittedName>
</protein>
<reference evidence="3" key="1">
    <citation type="journal article" date="2019" name="Curr. Biol.">
        <title>Genome Sequence of Striga asiatica Provides Insight into the Evolution of Plant Parasitism.</title>
        <authorList>
            <person name="Yoshida S."/>
            <person name="Kim S."/>
            <person name="Wafula E.K."/>
            <person name="Tanskanen J."/>
            <person name="Kim Y.M."/>
            <person name="Honaas L."/>
            <person name="Yang Z."/>
            <person name="Spallek T."/>
            <person name="Conn C.E."/>
            <person name="Ichihashi Y."/>
            <person name="Cheong K."/>
            <person name="Cui S."/>
            <person name="Der J.P."/>
            <person name="Gundlach H."/>
            <person name="Jiao Y."/>
            <person name="Hori C."/>
            <person name="Ishida J.K."/>
            <person name="Kasahara H."/>
            <person name="Kiba T."/>
            <person name="Kim M.S."/>
            <person name="Koo N."/>
            <person name="Laohavisit A."/>
            <person name="Lee Y.H."/>
            <person name="Lumba S."/>
            <person name="McCourt P."/>
            <person name="Mortimer J.C."/>
            <person name="Mutuku J.M."/>
            <person name="Nomura T."/>
            <person name="Sasaki-Sekimoto Y."/>
            <person name="Seto Y."/>
            <person name="Wang Y."/>
            <person name="Wakatake T."/>
            <person name="Sakakibara H."/>
            <person name="Demura T."/>
            <person name="Yamaguchi S."/>
            <person name="Yoneyama K."/>
            <person name="Manabe R.I."/>
            <person name="Nelson D.C."/>
            <person name="Schulman A.H."/>
            <person name="Timko M.P."/>
            <person name="dePamphilis C.W."/>
            <person name="Choi D."/>
            <person name="Shirasu K."/>
        </authorList>
    </citation>
    <scope>NUCLEOTIDE SEQUENCE [LARGE SCALE GENOMIC DNA]</scope>
    <source>
        <strain evidence="3">cv. UVA1</strain>
    </source>
</reference>
<organism evidence="2 3">
    <name type="scientific">Striga asiatica</name>
    <name type="common">Asiatic witchweed</name>
    <name type="synonym">Buchnera asiatica</name>
    <dbReference type="NCBI Taxonomy" id="4170"/>
    <lineage>
        <taxon>Eukaryota</taxon>
        <taxon>Viridiplantae</taxon>
        <taxon>Streptophyta</taxon>
        <taxon>Embryophyta</taxon>
        <taxon>Tracheophyta</taxon>
        <taxon>Spermatophyta</taxon>
        <taxon>Magnoliopsida</taxon>
        <taxon>eudicotyledons</taxon>
        <taxon>Gunneridae</taxon>
        <taxon>Pentapetalae</taxon>
        <taxon>asterids</taxon>
        <taxon>lamiids</taxon>
        <taxon>Lamiales</taxon>
        <taxon>Orobanchaceae</taxon>
        <taxon>Buchnereae</taxon>
        <taxon>Striga</taxon>
    </lineage>
</organism>
<evidence type="ECO:0000256" key="1">
    <source>
        <dbReference type="SAM" id="MobiDB-lite"/>
    </source>
</evidence>
<feature type="region of interest" description="Disordered" evidence="1">
    <location>
        <begin position="59"/>
        <end position="123"/>
    </location>
</feature>
<name>A0A5A7QCM8_STRAF</name>
<evidence type="ECO:0000313" key="2">
    <source>
        <dbReference type="EMBL" id="GER43053.1"/>
    </source>
</evidence>
<dbReference type="EMBL" id="BKCP01006515">
    <property type="protein sequence ID" value="GER43053.1"/>
    <property type="molecule type" value="Genomic_DNA"/>
</dbReference>
<sequence>MVAAIGSSRWHAALKMEMSQHFPIWQRPQQQRLRERLIQFFYFLLFRYRFKSRKHLLPRELQPPHHGNHPKTVAPCWDRGPPTRQEQGKALQTKPRPPRGRRSEPAVRPGLHSVRNPSDRHGDIDFGRSAPAWIIRPDRINGAAIVTVGAKETELRRWSTAAAVKEKRV</sequence>
<accession>A0A5A7QCM8</accession>
<dbReference type="AlphaFoldDB" id="A0A5A7QCM8"/>
<evidence type="ECO:0000313" key="3">
    <source>
        <dbReference type="Proteomes" id="UP000325081"/>
    </source>
</evidence>
<gene>
    <name evidence="2" type="ORF">STAS_19883</name>
</gene>
<dbReference type="Proteomes" id="UP000325081">
    <property type="component" value="Unassembled WGS sequence"/>
</dbReference>